<dbReference type="PROSITE" id="PS51194">
    <property type="entry name" value="HELICASE_CTER"/>
    <property type="match status" value="1"/>
</dbReference>
<dbReference type="Pfam" id="PF00176">
    <property type="entry name" value="SNF2-rel_dom"/>
    <property type="match status" value="1"/>
</dbReference>
<dbReference type="Proteomes" id="UP001432180">
    <property type="component" value="Chromosome"/>
</dbReference>
<evidence type="ECO:0000313" key="7">
    <source>
        <dbReference type="EMBL" id="WPL17240.1"/>
    </source>
</evidence>
<evidence type="ECO:0000256" key="2">
    <source>
        <dbReference type="ARBA" id="ARBA00022806"/>
    </source>
</evidence>
<keyword evidence="2 7" id="KW-0547">Nucleotide-binding</keyword>
<dbReference type="SMART" id="SM00487">
    <property type="entry name" value="DEXDc"/>
    <property type="match status" value="1"/>
</dbReference>
<evidence type="ECO:0000256" key="3">
    <source>
        <dbReference type="PROSITE-ProRule" id="PRU00325"/>
    </source>
</evidence>
<dbReference type="Gene3D" id="3.40.50.10810">
    <property type="entry name" value="Tandem AAA-ATPase domain"/>
    <property type="match status" value="1"/>
</dbReference>
<evidence type="ECO:0000259" key="4">
    <source>
        <dbReference type="PROSITE" id="PS50966"/>
    </source>
</evidence>
<organism evidence="7 8">
    <name type="scientific">Thiorhodovibrio winogradskyi</name>
    <dbReference type="NCBI Taxonomy" id="77007"/>
    <lineage>
        <taxon>Bacteria</taxon>
        <taxon>Pseudomonadati</taxon>
        <taxon>Pseudomonadota</taxon>
        <taxon>Gammaproteobacteria</taxon>
        <taxon>Chromatiales</taxon>
        <taxon>Chromatiaceae</taxon>
        <taxon>Thiorhodovibrio</taxon>
    </lineage>
</organism>
<accession>A0ABZ0S8A5</accession>
<evidence type="ECO:0000259" key="6">
    <source>
        <dbReference type="PROSITE" id="PS51194"/>
    </source>
</evidence>
<feature type="domain" description="Helicase ATP-binding" evidence="5">
    <location>
        <begin position="656"/>
        <end position="816"/>
    </location>
</feature>
<feature type="domain" description="Helicase C-terminal" evidence="6">
    <location>
        <begin position="944"/>
        <end position="1106"/>
    </location>
</feature>
<keyword evidence="2 7" id="KW-0067">ATP-binding</keyword>
<dbReference type="RefSeq" id="WP_328987760.1">
    <property type="nucleotide sequence ID" value="NZ_CP121472.1"/>
</dbReference>
<evidence type="ECO:0000259" key="5">
    <source>
        <dbReference type="PROSITE" id="PS51192"/>
    </source>
</evidence>
<evidence type="ECO:0000256" key="1">
    <source>
        <dbReference type="ARBA" id="ARBA00022801"/>
    </source>
</evidence>
<dbReference type="InterPro" id="IPR007527">
    <property type="entry name" value="Znf_SWIM"/>
</dbReference>
<dbReference type="InterPro" id="IPR014001">
    <property type="entry name" value="Helicase_ATP-bd"/>
</dbReference>
<evidence type="ECO:0000313" key="8">
    <source>
        <dbReference type="Proteomes" id="UP001432180"/>
    </source>
</evidence>
<keyword evidence="2 7" id="KW-0347">Helicase</keyword>
<dbReference type="CDD" id="cd18793">
    <property type="entry name" value="SF2_C_SNF"/>
    <property type="match status" value="1"/>
</dbReference>
<dbReference type="Pfam" id="PF00271">
    <property type="entry name" value="Helicase_C"/>
    <property type="match status" value="1"/>
</dbReference>
<dbReference type="GO" id="GO:0004386">
    <property type="term" value="F:helicase activity"/>
    <property type="evidence" value="ECO:0007669"/>
    <property type="project" value="UniProtKB-KW"/>
</dbReference>
<keyword evidence="3" id="KW-0863">Zinc-finger</keyword>
<dbReference type="InterPro" id="IPR049730">
    <property type="entry name" value="SNF2/RAD54-like_C"/>
</dbReference>
<reference evidence="7 8" key="1">
    <citation type="journal article" date="2023" name="Microorganisms">
        <title>Thiorhodovibrio frisius and Trv. litoralis spp. nov., Two Novel Members from a Clade of Fastidious Purple Sulfur Bacteria That Exhibit Unique Red-Shifted Light-Harvesting Capabilities.</title>
        <authorList>
            <person name="Methner A."/>
            <person name="Kuzyk S.B."/>
            <person name="Petersen J."/>
            <person name="Bauer S."/>
            <person name="Brinkmann H."/>
            <person name="Sichau K."/>
            <person name="Wanner G."/>
            <person name="Wolf J."/>
            <person name="Neumann-Schaal M."/>
            <person name="Henke P."/>
            <person name="Tank M."/>
            <person name="Sproer C."/>
            <person name="Bunk B."/>
            <person name="Overmann J."/>
        </authorList>
    </citation>
    <scope>NUCLEOTIDE SEQUENCE [LARGE SCALE GENOMIC DNA]</scope>
    <source>
        <strain evidence="7 8">DSM 6702</strain>
    </source>
</reference>
<dbReference type="PROSITE" id="PS50966">
    <property type="entry name" value="ZF_SWIM"/>
    <property type="match status" value="1"/>
</dbReference>
<dbReference type="PROSITE" id="PS51192">
    <property type="entry name" value="HELICASE_ATP_BIND_1"/>
    <property type="match status" value="1"/>
</dbReference>
<gene>
    <name evidence="7" type="ORF">Thiowin_02236</name>
</gene>
<dbReference type="EMBL" id="CP121472">
    <property type="protein sequence ID" value="WPL17240.1"/>
    <property type="molecule type" value="Genomic_DNA"/>
</dbReference>
<protein>
    <submittedName>
        <fullName evidence="7">ATP-dependent helicase HepA</fullName>
    </submittedName>
</protein>
<dbReference type="CDD" id="cd18012">
    <property type="entry name" value="DEXQc_arch_SWI2_SNF2"/>
    <property type="match status" value="1"/>
</dbReference>
<feature type="domain" description="SWIM-type" evidence="4">
    <location>
        <begin position="55"/>
        <end position="94"/>
    </location>
</feature>
<keyword evidence="1" id="KW-0378">Hydrolase</keyword>
<dbReference type="InterPro" id="IPR027417">
    <property type="entry name" value="P-loop_NTPase"/>
</dbReference>
<proteinExistence type="predicted"/>
<keyword evidence="3" id="KW-0862">Zinc</keyword>
<keyword evidence="8" id="KW-1185">Reference proteome</keyword>
<keyword evidence="3" id="KW-0479">Metal-binding</keyword>
<dbReference type="Gene3D" id="3.40.50.300">
    <property type="entry name" value="P-loop containing nucleotide triphosphate hydrolases"/>
    <property type="match status" value="1"/>
</dbReference>
<name>A0ABZ0S8A5_9GAMM</name>
<dbReference type="Pfam" id="PF04434">
    <property type="entry name" value="SWIM"/>
    <property type="match status" value="1"/>
</dbReference>
<sequence>MIPVNLIATFQNQFDLRSFERGMRYFRNGRVQSLNIDTERGTVNGRVRGSGNQTYVTLVQISAPSIGALELTGQCSCPVGLNCKHVVALLFAAEKRLREGAANADEGQAVLPSPAAAPLPRELLNWLAGAEQLQQRLSTDNSYCLLFRLELATEQHRPALFLTAEKTRCLIDGGFGKREPFSLLGRSQAGFITPADHRIMALTESVTSTSSGRLNRHRLRIAGPGSADLLRQLALSTRAYWDSGCESGDHPMQWQSPLRGTFRWELQDDATLGIRLDGGPPGTLVLPCEPPCWLDPSNGHCGLLETDLDPATATLLVQAPAVPSSAAEPLRQRLNDRLPNLKLPQPPAVERRRVEDLKPVPMLELWSENREVARELRHWGMQERPTWVDGASLSFRYGKRLIPHDLPHSVVEEVRDGIVVECLRDRERERDAIIELGMLGFSFEHETHGRLSLDEPDRDWLQFVTYDLPRLRENGWVIIVNPSFRYQLADVEDWEFQIEDEAQDAWFSLSLGVEVDGQRVDLLPLLVELMHNYRDSFSAAALANTPDDTKLPIKLPDGRYAMMPLARLRPLLTTLIELYDDKPLDKDGRLRLAHSQRGELAQLAQALPDTRWSGAEKALEWGRRLRDFEGIAPVEPPPGLHAELRPYQRKGLDWLQFLRDFELGGVLADDMGLGKTIQCLTHLLVEKSAGRADRPSLVVAPTSLMFNWRREAERFTPELKVLLLQGADRRARFAEIPEHDLILTTYPLLPRDYQELAAHQYHLLILDEAQAVKNPRSKAAEAVRIINARHRLCLTGTPLENHLGELWALIDFLMPGLLGDDRRFKRLFRNPIEKFNDQPRAEQLRRRIAPFMLRRTKEEVAPELPPKTEILREVPLAGAQRDLYETLRLAMHERVRKEVERKGLSRSGIVILDALLKLRQVCCDPRLLSLESARKVKTSAKLEMLLELLADLRDEGRRILLFSQFASMLDLIEGELGARHKMRPEQDYVKLTGRTQHRDVLVDRFQSGEVPLFLISLKAGGSGLNLTAADTVIHYDPWWNPAAERQATDRAHRIGQDKPVFVYKLLTEGTVEQKVAELQARKQALADAMLTGGAGATSSLSASDLDMLFAPIAEAEN</sequence>
<dbReference type="PANTHER" id="PTHR10799">
    <property type="entry name" value="SNF2/RAD54 HELICASE FAMILY"/>
    <property type="match status" value="1"/>
</dbReference>
<dbReference type="SMART" id="SM00490">
    <property type="entry name" value="HELICc"/>
    <property type="match status" value="1"/>
</dbReference>
<dbReference type="InterPro" id="IPR000330">
    <property type="entry name" value="SNF2_N"/>
</dbReference>
<dbReference type="SUPFAM" id="SSF52540">
    <property type="entry name" value="P-loop containing nucleoside triphosphate hydrolases"/>
    <property type="match status" value="2"/>
</dbReference>
<dbReference type="InterPro" id="IPR038718">
    <property type="entry name" value="SNF2-like_sf"/>
</dbReference>
<dbReference type="InterPro" id="IPR001650">
    <property type="entry name" value="Helicase_C-like"/>
</dbReference>